<keyword evidence="2" id="KW-1185">Reference proteome</keyword>
<evidence type="ECO:0000256" key="1">
    <source>
        <dbReference type="SAM" id="SignalP"/>
    </source>
</evidence>
<accession>A0AAJ7R9K8</accession>
<dbReference type="GeneID" id="107263731"/>
<dbReference type="AlphaFoldDB" id="A0AAJ7R9K8"/>
<evidence type="ECO:0000313" key="2">
    <source>
        <dbReference type="Proteomes" id="UP000694920"/>
    </source>
</evidence>
<evidence type="ECO:0000313" key="3">
    <source>
        <dbReference type="RefSeq" id="XP_024936818.1"/>
    </source>
</evidence>
<protein>
    <submittedName>
        <fullName evidence="3">Uncharacterized protein LOC107263731</fullName>
    </submittedName>
</protein>
<feature type="signal peptide" evidence="1">
    <location>
        <begin position="1"/>
        <end position="20"/>
    </location>
</feature>
<dbReference type="RefSeq" id="XP_024936818.1">
    <property type="nucleotide sequence ID" value="XM_025081050.1"/>
</dbReference>
<organism evidence="2 3">
    <name type="scientific">Cephus cinctus</name>
    <name type="common">Wheat stem sawfly</name>
    <dbReference type="NCBI Taxonomy" id="211228"/>
    <lineage>
        <taxon>Eukaryota</taxon>
        <taxon>Metazoa</taxon>
        <taxon>Ecdysozoa</taxon>
        <taxon>Arthropoda</taxon>
        <taxon>Hexapoda</taxon>
        <taxon>Insecta</taxon>
        <taxon>Pterygota</taxon>
        <taxon>Neoptera</taxon>
        <taxon>Endopterygota</taxon>
        <taxon>Hymenoptera</taxon>
        <taxon>Cephoidea</taxon>
        <taxon>Cephidae</taxon>
        <taxon>Cephus</taxon>
    </lineage>
</organism>
<keyword evidence="1" id="KW-0732">Signal</keyword>
<name>A0AAJ7R9K8_CEPCN</name>
<reference evidence="3" key="1">
    <citation type="submission" date="2025-08" db="UniProtKB">
        <authorList>
            <consortium name="RefSeq"/>
        </authorList>
    </citation>
    <scope>IDENTIFICATION</scope>
</reference>
<gene>
    <name evidence="3" type="primary">LOC107263731</name>
</gene>
<sequence>MRNIWSILLIICSIKLLTSSWKINQQCEIQNNTRLACVCSGNEVLQFPKDHNLRNISNIFISSCSYVNLHISDAMDPEGVRNIIIRNISRTLIFDSTVMTKNIENIEFLNIGVIHRIAGDSTFKMAQHIKRFRIEDTNIENFNAEFQNISVTQFLFRNVTIARMIGLNFSKRGELLKIINCTFRNIQSTLHFIFSTIEIRNSKFELQKPTDVSIVGDNTVVANSVFLNVSMNLVASNKIAVNNTCADGKSSLRLSARSIESFGNRLPTEIIYPKNMGQDVPGLLLARNNTVCIAGNCKCIKSNAVGLYGQLHGNIFNGIMLSIFILSL</sequence>
<feature type="chain" id="PRO_5042482700" evidence="1">
    <location>
        <begin position="21"/>
        <end position="328"/>
    </location>
</feature>
<dbReference type="Proteomes" id="UP000694920">
    <property type="component" value="Unplaced"/>
</dbReference>
<proteinExistence type="predicted"/>
<dbReference type="KEGG" id="ccin:107263731"/>